<sequence length="472" mass="53651">MQSIDALQDMTSLAELDLSKTKVKQLRFLKKCTRMAKLLPVAKPATLSWCYGSVPRMGEAKRLQPRVRLRLQSGATGKQEDGLDVAREPGPMTKRDQPSRYTWLRVTPSRAYDITIIIVRMLLLMCGDVERNPGPTLIGAQWNVGGLTLAKRIPLERQLKKDNLEWCVLFETHFLPEDCASFSLNGYLHYGIARDGTNGGGVSILVRDDISWIPGPSKLSPAMEMVTLTLVLPDNSQTRVVALYFPSGNVHDESLKIITETVNTQTDDEDVSKIITQHEQQSANVSIINNDNEEENTTTNNNKSKNQKRKHNNSQSYKENKNNKSNCNKQSENTNKRNRSTTNAKHKQSIPQKKKKTEHNLNQSIENDKNQKEKKCKKTDQKETKIAVVIQTDANCHHEMWQKSCNKANASGTRLAEWILQHNFECCNDGSHTWRRYKAEEPSTTPDIAFIRDCVKRNWESRFTNEADSVVL</sequence>
<feature type="compositionally biased region" description="Low complexity" evidence="1">
    <location>
        <begin position="313"/>
        <end position="333"/>
    </location>
</feature>
<gene>
    <name evidence="3" type="ORF">STCU_02786</name>
</gene>
<proteinExistence type="predicted"/>
<dbReference type="InterPro" id="IPR036691">
    <property type="entry name" value="Endo/exonu/phosph_ase_sf"/>
</dbReference>
<reference evidence="3 4" key="1">
    <citation type="journal article" date="2013" name="PLoS ONE">
        <title>Predicting the Proteins of Angomonas deanei, Strigomonas culicis and Their Respective Endosymbionts Reveals New Aspects of the Trypanosomatidae Family.</title>
        <authorList>
            <person name="Motta M.C."/>
            <person name="Martins A.C."/>
            <person name="de Souza S.S."/>
            <person name="Catta-Preta C.M."/>
            <person name="Silva R."/>
            <person name="Klein C.C."/>
            <person name="de Almeida L.G."/>
            <person name="de Lima Cunha O."/>
            <person name="Ciapina L.P."/>
            <person name="Brocchi M."/>
            <person name="Colabardini A.C."/>
            <person name="de Araujo Lima B."/>
            <person name="Machado C.R."/>
            <person name="de Almeida Soares C.M."/>
            <person name="Probst C.M."/>
            <person name="de Menezes C.B."/>
            <person name="Thompson C.E."/>
            <person name="Bartholomeu D.C."/>
            <person name="Gradia D.F."/>
            <person name="Pavoni D.P."/>
            <person name="Grisard E.C."/>
            <person name="Fantinatti-Garboggini F."/>
            <person name="Marchini F.K."/>
            <person name="Rodrigues-Luiz G.F."/>
            <person name="Wagner G."/>
            <person name="Goldman G.H."/>
            <person name="Fietto J.L."/>
            <person name="Elias M.C."/>
            <person name="Goldman M.H."/>
            <person name="Sagot M.F."/>
            <person name="Pereira M."/>
            <person name="Stoco P.H."/>
            <person name="de Mendonca-Neto R.P."/>
            <person name="Teixeira S.M."/>
            <person name="Maciel T.E."/>
            <person name="de Oliveira Mendes T.A."/>
            <person name="Urmenyi T.P."/>
            <person name="de Souza W."/>
            <person name="Schenkman S."/>
            <person name="de Vasconcelos A.T."/>
        </authorList>
    </citation>
    <scope>NUCLEOTIDE SEQUENCE [LARGE SCALE GENOMIC DNA]</scope>
</reference>
<keyword evidence="4" id="KW-1185">Reference proteome</keyword>
<feature type="compositionally biased region" description="Basic and acidic residues" evidence="1">
    <location>
        <begin position="366"/>
        <end position="382"/>
    </location>
</feature>
<evidence type="ECO:0000256" key="1">
    <source>
        <dbReference type="SAM" id="MobiDB-lite"/>
    </source>
</evidence>
<evidence type="ECO:0000259" key="2">
    <source>
        <dbReference type="Pfam" id="PF14529"/>
    </source>
</evidence>
<feature type="region of interest" description="Disordered" evidence="1">
    <location>
        <begin position="76"/>
        <end position="97"/>
    </location>
</feature>
<accession>S9UP58</accession>
<feature type="domain" description="Endonuclease/exonuclease/phosphatase" evidence="2">
    <location>
        <begin position="381"/>
        <end position="463"/>
    </location>
</feature>
<dbReference type="Proteomes" id="UP000015354">
    <property type="component" value="Unassembled WGS sequence"/>
</dbReference>
<dbReference type="GO" id="GO:0003824">
    <property type="term" value="F:catalytic activity"/>
    <property type="evidence" value="ECO:0007669"/>
    <property type="project" value="InterPro"/>
</dbReference>
<feature type="region of interest" description="Disordered" evidence="1">
    <location>
        <begin position="279"/>
        <end position="382"/>
    </location>
</feature>
<dbReference type="SUPFAM" id="SSF56219">
    <property type="entry name" value="DNase I-like"/>
    <property type="match status" value="2"/>
</dbReference>
<evidence type="ECO:0000313" key="4">
    <source>
        <dbReference type="Proteomes" id="UP000015354"/>
    </source>
</evidence>
<dbReference type="EMBL" id="ATMH01002786">
    <property type="protein sequence ID" value="EPY32652.1"/>
    <property type="molecule type" value="Genomic_DNA"/>
</dbReference>
<organism evidence="3 4">
    <name type="scientific">Strigomonas culicis</name>
    <dbReference type="NCBI Taxonomy" id="28005"/>
    <lineage>
        <taxon>Eukaryota</taxon>
        <taxon>Discoba</taxon>
        <taxon>Euglenozoa</taxon>
        <taxon>Kinetoplastea</taxon>
        <taxon>Metakinetoplastina</taxon>
        <taxon>Trypanosomatida</taxon>
        <taxon>Trypanosomatidae</taxon>
        <taxon>Strigomonadinae</taxon>
        <taxon>Strigomonas</taxon>
    </lineage>
</organism>
<feature type="compositionally biased region" description="Basic and acidic residues" evidence="1">
    <location>
        <begin position="78"/>
        <end position="97"/>
    </location>
</feature>
<comment type="caution">
    <text evidence="3">The sequence shown here is derived from an EMBL/GenBank/DDBJ whole genome shotgun (WGS) entry which is preliminary data.</text>
</comment>
<name>S9UP58_9TRYP</name>
<dbReference type="Pfam" id="PF14529">
    <property type="entry name" value="Exo_endo_phos_2"/>
    <property type="match status" value="1"/>
</dbReference>
<dbReference type="OrthoDB" id="252531at2759"/>
<dbReference type="AlphaFoldDB" id="S9UP58"/>
<feature type="compositionally biased region" description="Basic residues" evidence="1">
    <location>
        <begin position="336"/>
        <end position="357"/>
    </location>
</feature>
<dbReference type="InterPro" id="IPR005135">
    <property type="entry name" value="Endo/exonuclease/phosphatase"/>
</dbReference>
<evidence type="ECO:0000313" key="3">
    <source>
        <dbReference type="EMBL" id="EPY32652.1"/>
    </source>
</evidence>
<protein>
    <recommendedName>
        <fullName evidence="2">Endonuclease/exonuclease/phosphatase domain-containing protein</fullName>
    </recommendedName>
</protein>
<dbReference type="Gene3D" id="3.60.10.10">
    <property type="entry name" value="Endonuclease/exonuclease/phosphatase"/>
    <property type="match status" value="2"/>
</dbReference>
<feature type="compositionally biased region" description="Polar residues" evidence="1">
    <location>
        <begin position="279"/>
        <end position="288"/>
    </location>
</feature>